<comment type="caution">
    <text evidence="2">The sequence shown here is derived from an EMBL/GenBank/DDBJ whole genome shotgun (WGS) entry which is preliminary data.</text>
</comment>
<evidence type="ECO:0000256" key="1">
    <source>
        <dbReference type="SAM" id="MobiDB-lite"/>
    </source>
</evidence>
<dbReference type="AlphaFoldDB" id="A0A399N403"/>
<dbReference type="Proteomes" id="UP000266634">
    <property type="component" value="Unassembled WGS sequence"/>
</dbReference>
<sequence>MMARANMDRVFNKPVDAVPDPGLAQEPEPTETTAPEVPAPAAVPDVEATGKPARITFDVTPELHRAYKAWTVTHGTKIKDHLTAYIEQSIRS</sequence>
<dbReference type="InterPro" id="IPR010985">
    <property type="entry name" value="Ribbon_hlx_hlx"/>
</dbReference>
<feature type="compositionally biased region" description="Low complexity" evidence="1">
    <location>
        <begin position="26"/>
        <end position="42"/>
    </location>
</feature>
<dbReference type="SUPFAM" id="SSF47598">
    <property type="entry name" value="Ribbon-helix-helix"/>
    <property type="match status" value="1"/>
</dbReference>
<dbReference type="Gene3D" id="1.10.1220.10">
    <property type="entry name" value="Met repressor-like"/>
    <property type="match status" value="1"/>
</dbReference>
<organism evidence="2 3">
    <name type="scientific">Clavibacter michiganensis subsp. insidiosus</name>
    <dbReference type="NCBI Taxonomy" id="33014"/>
    <lineage>
        <taxon>Bacteria</taxon>
        <taxon>Bacillati</taxon>
        <taxon>Actinomycetota</taxon>
        <taxon>Actinomycetes</taxon>
        <taxon>Micrococcales</taxon>
        <taxon>Microbacteriaceae</taxon>
        <taxon>Clavibacter</taxon>
    </lineage>
</organism>
<accession>A0A399N403</accession>
<dbReference type="InterPro" id="IPR013321">
    <property type="entry name" value="Arc_rbn_hlx_hlx"/>
</dbReference>
<dbReference type="OrthoDB" id="5123924at2"/>
<evidence type="ECO:0000313" key="3">
    <source>
        <dbReference type="Proteomes" id="UP000266634"/>
    </source>
</evidence>
<protein>
    <submittedName>
        <fullName evidence="2">Partitioning protein</fullName>
    </submittedName>
</protein>
<evidence type="ECO:0000313" key="2">
    <source>
        <dbReference type="EMBL" id="RIJ44433.1"/>
    </source>
</evidence>
<feature type="region of interest" description="Disordered" evidence="1">
    <location>
        <begin position="1"/>
        <end position="42"/>
    </location>
</feature>
<feature type="compositionally biased region" description="Basic and acidic residues" evidence="1">
    <location>
        <begin position="1"/>
        <end position="11"/>
    </location>
</feature>
<name>A0A399N403_9MICO</name>
<reference evidence="2 3" key="1">
    <citation type="submission" date="2018-08" db="EMBL/GenBank/DDBJ databases">
        <title>Genome Sequence of Clavibacter michiganensis Subspecies type strains, and the Atypical Peach-Colored Strains Isolated from Tomato.</title>
        <authorList>
            <person name="Osdaghi E."/>
            <person name="Portier P."/>
            <person name="Briand M."/>
            <person name="Jacques M.-A."/>
        </authorList>
    </citation>
    <scope>NUCLEOTIDE SEQUENCE [LARGE SCALE GENOMIC DNA]</scope>
    <source>
        <strain evidence="2 3">CFBP 6488</strain>
    </source>
</reference>
<dbReference type="EMBL" id="QWEA01000053">
    <property type="protein sequence ID" value="RIJ44433.1"/>
    <property type="molecule type" value="Genomic_DNA"/>
</dbReference>
<gene>
    <name evidence="2" type="ORF">DZF93_02835</name>
</gene>
<dbReference type="GO" id="GO:0006355">
    <property type="term" value="P:regulation of DNA-templated transcription"/>
    <property type="evidence" value="ECO:0007669"/>
    <property type="project" value="InterPro"/>
</dbReference>
<proteinExistence type="predicted"/>